<dbReference type="STRING" id="1317121.ATO11_06310"/>
<name>A0A0L1JUB3_9RHOB</name>
<sequence length="327" mass="34318">MALRRLIGLLAVVVLVAGAWIVTRHLDAVAERRAATEDAVALILSGTRHGVTGEVTQGVVALSGTFDTEREAADVLPRLAGLDGVVRVEDATTTLPLGAPYTLTLRQGNAGLQVSGMVPDAAVRALIADRLGEDLTATVERRGGAPERWDEAVTLALDLLPSVQTGVVRLEDNVLSVSGLVATRDDRDRIRALTFDPPDGFTVDLAVSLGEIARPLSFSARYEAGRLILAGNVPQVMVPAILAHARDRAEVSGTLNTSTSEQGRRVWPEVAFAALDALVLTESGAVSVAGGRLRLNGVATAEAQADIAERLGRLGDVVLVVTLDLPE</sequence>
<keyword evidence="2" id="KW-1185">Reference proteome</keyword>
<dbReference type="EMBL" id="AQQZ01000002">
    <property type="protein sequence ID" value="KNG94973.1"/>
    <property type="molecule type" value="Genomic_DNA"/>
</dbReference>
<evidence type="ECO:0000313" key="2">
    <source>
        <dbReference type="Proteomes" id="UP000036938"/>
    </source>
</evidence>
<reference evidence="1 2" key="1">
    <citation type="journal article" date="2015" name="Int. J. Syst. Evol. Microbiol.">
        <title>Aestuariivita atlantica sp. nov., isolated from deep sea sediment of the Atlantic Ocean.</title>
        <authorList>
            <person name="Li G."/>
            <person name="Lai Q."/>
            <person name="Du Y."/>
            <person name="Liu X."/>
            <person name="Sun F."/>
            <person name="Shao Z."/>
        </authorList>
    </citation>
    <scope>NUCLEOTIDE SEQUENCE [LARGE SCALE GENOMIC DNA]</scope>
    <source>
        <strain evidence="1 2">22II-S11-z3</strain>
    </source>
</reference>
<dbReference type="Proteomes" id="UP000036938">
    <property type="component" value="Unassembled WGS sequence"/>
</dbReference>
<evidence type="ECO:0008006" key="3">
    <source>
        <dbReference type="Google" id="ProtNLM"/>
    </source>
</evidence>
<evidence type="ECO:0000313" key="1">
    <source>
        <dbReference type="EMBL" id="KNG94973.1"/>
    </source>
</evidence>
<proteinExistence type="predicted"/>
<gene>
    <name evidence="1" type="ORF">ATO11_06310</name>
</gene>
<dbReference type="AlphaFoldDB" id="A0A0L1JUB3"/>
<dbReference type="OrthoDB" id="5525824at2"/>
<protein>
    <recommendedName>
        <fullName evidence="3">BON domain-containing protein</fullName>
    </recommendedName>
</protein>
<dbReference type="Gene3D" id="3.40.1520.20">
    <property type="match status" value="2"/>
</dbReference>
<accession>A0A0L1JUB3</accession>
<organism evidence="1 2">
    <name type="scientific">Pseudaestuariivita atlantica</name>
    <dbReference type="NCBI Taxonomy" id="1317121"/>
    <lineage>
        <taxon>Bacteria</taxon>
        <taxon>Pseudomonadati</taxon>
        <taxon>Pseudomonadota</taxon>
        <taxon>Alphaproteobacteria</taxon>
        <taxon>Rhodobacterales</taxon>
        <taxon>Paracoccaceae</taxon>
        <taxon>Pseudaestuariivita</taxon>
    </lineage>
</organism>
<dbReference type="RefSeq" id="WP_050529965.1">
    <property type="nucleotide sequence ID" value="NZ_AQQZ01000002.1"/>
</dbReference>
<comment type="caution">
    <text evidence="1">The sequence shown here is derived from an EMBL/GenBank/DDBJ whole genome shotgun (WGS) entry which is preliminary data.</text>
</comment>